<dbReference type="Proteomes" id="UP000533469">
    <property type="component" value="Unassembled WGS sequence"/>
</dbReference>
<organism evidence="6 7">
    <name type="scientific">Ancylobacter tetraedralis</name>
    <dbReference type="NCBI Taxonomy" id="217068"/>
    <lineage>
        <taxon>Bacteria</taxon>
        <taxon>Pseudomonadati</taxon>
        <taxon>Pseudomonadota</taxon>
        <taxon>Alphaproteobacteria</taxon>
        <taxon>Hyphomicrobiales</taxon>
        <taxon>Xanthobacteraceae</taxon>
        <taxon>Ancylobacter</taxon>
    </lineage>
</organism>
<keyword evidence="5" id="KW-0233">DNA recombination</keyword>
<evidence type="ECO:0000256" key="5">
    <source>
        <dbReference type="ARBA" id="ARBA00023172"/>
    </source>
</evidence>
<dbReference type="GO" id="GO:0003677">
    <property type="term" value="F:DNA binding"/>
    <property type="evidence" value="ECO:0007669"/>
    <property type="project" value="UniProtKB-KW"/>
</dbReference>
<comment type="caution">
    <text evidence="6">The sequence shown here is derived from an EMBL/GenBank/DDBJ whole genome shotgun (WGS) entry which is preliminary data.</text>
</comment>
<dbReference type="InterPro" id="IPR001207">
    <property type="entry name" value="Transposase_mutator"/>
</dbReference>
<evidence type="ECO:0000256" key="4">
    <source>
        <dbReference type="ARBA" id="ARBA00023125"/>
    </source>
</evidence>
<dbReference type="Pfam" id="PF00872">
    <property type="entry name" value="Transposase_mut"/>
    <property type="match status" value="1"/>
</dbReference>
<evidence type="ECO:0000313" key="6">
    <source>
        <dbReference type="EMBL" id="MBB3773580.1"/>
    </source>
</evidence>
<keyword evidence="4" id="KW-0238">DNA-binding</keyword>
<dbReference type="AlphaFoldDB" id="A0A839ZF80"/>
<dbReference type="EMBL" id="JACICD010000012">
    <property type="protein sequence ID" value="MBB3773580.1"/>
    <property type="molecule type" value="Genomic_DNA"/>
</dbReference>
<protein>
    <submittedName>
        <fullName evidence="6">Transposase-like protein</fullName>
    </submittedName>
</protein>
<evidence type="ECO:0000256" key="2">
    <source>
        <dbReference type="ARBA" id="ARBA00010961"/>
    </source>
</evidence>
<comment type="similarity">
    <text evidence="2">Belongs to the transposase mutator family.</text>
</comment>
<reference evidence="6 7" key="1">
    <citation type="submission" date="2020-08" db="EMBL/GenBank/DDBJ databases">
        <title>Genomic Encyclopedia of Type Strains, Phase IV (KMG-IV): sequencing the most valuable type-strain genomes for metagenomic binning, comparative biology and taxonomic classification.</title>
        <authorList>
            <person name="Goeker M."/>
        </authorList>
    </citation>
    <scope>NUCLEOTIDE SEQUENCE [LARGE SCALE GENOMIC DNA]</scope>
    <source>
        <strain evidence="6 7">DSM 5895</strain>
    </source>
</reference>
<proteinExistence type="inferred from homology"/>
<sequence>MTAPRPQRLVVKARRYGRKMVTTETGRIELDIPRDRRATFDPQLIASYRRRFPGFDDKIVSVYARGMSLAFSTRPTRSRP</sequence>
<evidence type="ECO:0000256" key="3">
    <source>
        <dbReference type="ARBA" id="ARBA00022578"/>
    </source>
</evidence>
<evidence type="ECO:0000256" key="1">
    <source>
        <dbReference type="ARBA" id="ARBA00002190"/>
    </source>
</evidence>
<name>A0A839ZF80_9HYPH</name>
<accession>A0A839ZF80</accession>
<comment type="function">
    <text evidence="1">Required for the transposition of the insertion element.</text>
</comment>
<dbReference type="GO" id="GO:0004803">
    <property type="term" value="F:transposase activity"/>
    <property type="evidence" value="ECO:0007669"/>
    <property type="project" value="InterPro"/>
</dbReference>
<evidence type="ECO:0000313" key="7">
    <source>
        <dbReference type="Proteomes" id="UP000533469"/>
    </source>
</evidence>
<gene>
    <name evidence="6" type="ORF">FHS55_004222</name>
</gene>
<dbReference type="GO" id="GO:0006313">
    <property type="term" value="P:DNA transposition"/>
    <property type="evidence" value="ECO:0007669"/>
    <property type="project" value="InterPro"/>
</dbReference>
<keyword evidence="3" id="KW-0815">Transposition</keyword>
<keyword evidence="7" id="KW-1185">Reference proteome</keyword>